<evidence type="ECO:0008006" key="4">
    <source>
        <dbReference type="Google" id="ProtNLM"/>
    </source>
</evidence>
<sequence length="269" mass="28785">MHCHAFEEKLNQLLDDRRDVLRDAELVAHARACQPCRALLEGSVALVSSVRKLPLPELRSDFSSMVIRATLAAGDTEHAMEAVVVEAPLNTASRSGNTFAADPTLDAEVMLHTPPHARKRGLGWWALAGATSVAALLLISAGVVMIAARNQNQVAQDNRGEGSGTLGVGMLGPRRQLPVPRAHGSGLAFSVYQYKGAIRNFADQLPVAAQQFEGIESQTPGIDTIRATLWVALDTLLRSMGSSADHPAEQPSYDPAPAAAGNWLEKLWS</sequence>
<dbReference type="Proteomes" id="UP000001887">
    <property type="component" value="Chromosome"/>
</dbReference>
<organism evidence="2 3">
    <name type="scientific">Pirellula staleyi (strain ATCC 27377 / DSM 6068 / ICPB 4128)</name>
    <name type="common">Pirella staleyi</name>
    <dbReference type="NCBI Taxonomy" id="530564"/>
    <lineage>
        <taxon>Bacteria</taxon>
        <taxon>Pseudomonadati</taxon>
        <taxon>Planctomycetota</taxon>
        <taxon>Planctomycetia</taxon>
        <taxon>Pirellulales</taxon>
        <taxon>Pirellulaceae</taxon>
        <taxon>Pirellula</taxon>
    </lineage>
</organism>
<evidence type="ECO:0000313" key="3">
    <source>
        <dbReference type="Proteomes" id="UP000001887"/>
    </source>
</evidence>
<feature type="transmembrane region" description="Helical" evidence="1">
    <location>
        <begin position="122"/>
        <end position="148"/>
    </location>
</feature>
<accession>D2R849</accession>
<protein>
    <recommendedName>
        <fullName evidence="4">Zinc-finger domain-containing protein</fullName>
    </recommendedName>
</protein>
<keyword evidence="1" id="KW-1133">Transmembrane helix</keyword>
<keyword evidence="3" id="KW-1185">Reference proteome</keyword>
<evidence type="ECO:0000256" key="1">
    <source>
        <dbReference type="SAM" id="Phobius"/>
    </source>
</evidence>
<dbReference type="EMBL" id="CP001848">
    <property type="protein sequence ID" value="ADB19380.1"/>
    <property type="molecule type" value="Genomic_DNA"/>
</dbReference>
<dbReference type="HOGENOM" id="CLU_1033871_0_0_0"/>
<proteinExistence type="predicted"/>
<keyword evidence="1" id="KW-0812">Transmembrane</keyword>
<evidence type="ECO:0000313" key="2">
    <source>
        <dbReference type="EMBL" id="ADB19380.1"/>
    </source>
</evidence>
<dbReference type="STRING" id="530564.Psta_4739"/>
<dbReference type="AlphaFoldDB" id="D2R849"/>
<keyword evidence="1" id="KW-0472">Membrane</keyword>
<name>D2R849_PIRSD</name>
<dbReference type="KEGG" id="psl:Psta_4739"/>
<gene>
    <name evidence="2" type="ordered locus">Psta_4739</name>
</gene>
<reference evidence="2 3" key="1">
    <citation type="journal article" date="2009" name="Stand. Genomic Sci.">
        <title>Complete genome sequence of Pirellula staleyi type strain (ATCC 27377).</title>
        <authorList>
            <person name="Clum A."/>
            <person name="Tindall B.J."/>
            <person name="Sikorski J."/>
            <person name="Ivanova N."/>
            <person name="Mavrommatis K."/>
            <person name="Lucas S."/>
            <person name="Glavina del Rio T."/>
            <person name="Nolan M."/>
            <person name="Chen F."/>
            <person name="Tice H."/>
            <person name="Pitluck S."/>
            <person name="Cheng J.F."/>
            <person name="Chertkov O."/>
            <person name="Brettin T."/>
            <person name="Han C."/>
            <person name="Detter J.C."/>
            <person name="Kuske C."/>
            <person name="Bruce D."/>
            <person name="Goodwin L."/>
            <person name="Ovchinikova G."/>
            <person name="Pati A."/>
            <person name="Mikhailova N."/>
            <person name="Chen A."/>
            <person name="Palaniappan K."/>
            <person name="Land M."/>
            <person name="Hauser L."/>
            <person name="Chang Y.J."/>
            <person name="Jeffries C.D."/>
            <person name="Chain P."/>
            <person name="Rohde M."/>
            <person name="Goker M."/>
            <person name="Bristow J."/>
            <person name="Eisen J.A."/>
            <person name="Markowitz V."/>
            <person name="Hugenholtz P."/>
            <person name="Kyrpides N.C."/>
            <person name="Klenk H.P."/>
            <person name="Lapidus A."/>
        </authorList>
    </citation>
    <scope>NUCLEOTIDE SEQUENCE [LARGE SCALE GENOMIC DNA]</scope>
    <source>
        <strain evidence="3">ATCC 27377 / DSM 6068 / ICPB 4128</strain>
    </source>
</reference>